<dbReference type="AlphaFoldDB" id="A0AAW1HFM8"/>
<keyword evidence="1" id="KW-0479">Metal-binding</keyword>
<dbReference type="InterPro" id="IPR001878">
    <property type="entry name" value="Znf_CCHC"/>
</dbReference>
<dbReference type="InterPro" id="IPR036875">
    <property type="entry name" value="Znf_CCHC_sf"/>
</dbReference>
<dbReference type="PROSITE" id="PS50158">
    <property type="entry name" value="ZF_CCHC"/>
    <property type="match status" value="1"/>
</dbReference>
<accession>A0AAW1HFM8</accession>
<evidence type="ECO:0000313" key="3">
    <source>
        <dbReference type="EMBL" id="KAK9674794.1"/>
    </source>
</evidence>
<feature type="domain" description="CCHC-type" evidence="2">
    <location>
        <begin position="38"/>
        <end position="53"/>
    </location>
</feature>
<evidence type="ECO:0000259" key="2">
    <source>
        <dbReference type="PROSITE" id="PS50158"/>
    </source>
</evidence>
<evidence type="ECO:0000313" key="4">
    <source>
        <dbReference type="Proteomes" id="UP001458880"/>
    </source>
</evidence>
<reference evidence="3 4" key="1">
    <citation type="journal article" date="2024" name="BMC Genomics">
        <title>De novo assembly and annotation of Popillia japonica's genome with initial clues to its potential as an invasive pest.</title>
        <authorList>
            <person name="Cucini C."/>
            <person name="Boschi S."/>
            <person name="Funari R."/>
            <person name="Cardaioli E."/>
            <person name="Iannotti N."/>
            <person name="Marturano G."/>
            <person name="Paoli F."/>
            <person name="Bruttini M."/>
            <person name="Carapelli A."/>
            <person name="Frati F."/>
            <person name="Nardi F."/>
        </authorList>
    </citation>
    <scope>NUCLEOTIDE SEQUENCE [LARGE SCALE GENOMIC DNA]</scope>
    <source>
        <strain evidence="3">DMR45628</strain>
    </source>
</reference>
<protein>
    <submittedName>
        <fullName evidence="3">Zinc knuckle</fullName>
    </submittedName>
</protein>
<comment type="caution">
    <text evidence="3">The sequence shown here is derived from an EMBL/GenBank/DDBJ whole genome shotgun (WGS) entry which is preliminary data.</text>
</comment>
<dbReference type="SUPFAM" id="SSF57756">
    <property type="entry name" value="Retrovirus zinc finger-like domains"/>
    <property type="match status" value="1"/>
</dbReference>
<dbReference type="EMBL" id="JASPKY010001509">
    <property type="protein sequence ID" value="KAK9674794.1"/>
    <property type="molecule type" value="Genomic_DNA"/>
</dbReference>
<keyword evidence="1" id="KW-0863">Zinc-finger</keyword>
<name>A0AAW1HFM8_POPJA</name>
<keyword evidence="1" id="KW-0862">Zinc</keyword>
<dbReference type="Gene3D" id="4.10.60.10">
    <property type="entry name" value="Zinc finger, CCHC-type"/>
    <property type="match status" value="1"/>
</dbReference>
<dbReference type="Proteomes" id="UP001458880">
    <property type="component" value="Unassembled WGS sequence"/>
</dbReference>
<sequence>MEFVKSRLLDEELKTEKPNKTSKNHDGEVTFNATQVICFKCNQNGHKSYECQNKKNFRRGAFNNRGTRARRTGNFGAIRAMNVKIRRSLEEVHLITEGQEQEELEILEIEEICNKRMKVRIKQKQISHLWR</sequence>
<keyword evidence="4" id="KW-1185">Reference proteome</keyword>
<dbReference type="GO" id="GO:0008270">
    <property type="term" value="F:zinc ion binding"/>
    <property type="evidence" value="ECO:0007669"/>
    <property type="project" value="UniProtKB-KW"/>
</dbReference>
<evidence type="ECO:0000256" key="1">
    <source>
        <dbReference type="PROSITE-ProRule" id="PRU00047"/>
    </source>
</evidence>
<proteinExistence type="predicted"/>
<dbReference type="Pfam" id="PF00098">
    <property type="entry name" value="zf-CCHC"/>
    <property type="match status" value="1"/>
</dbReference>
<dbReference type="GO" id="GO:0003676">
    <property type="term" value="F:nucleic acid binding"/>
    <property type="evidence" value="ECO:0007669"/>
    <property type="project" value="InterPro"/>
</dbReference>
<gene>
    <name evidence="3" type="ORF">QE152_g40847</name>
</gene>
<organism evidence="3 4">
    <name type="scientific">Popillia japonica</name>
    <name type="common">Japanese beetle</name>
    <dbReference type="NCBI Taxonomy" id="7064"/>
    <lineage>
        <taxon>Eukaryota</taxon>
        <taxon>Metazoa</taxon>
        <taxon>Ecdysozoa</taxon>
        <taxon>Arthropoda</taxon>
        <taxon>Hexapoda</taxon>
        <taxon>Insecta</taxon>
        <taxon>Pterygota</taxon>
        <taxon>Neoptera</taxon>
        <taxon>Endopterygota</taxon>
        <taxon>Coleoptera</taxon>
        <taxon>Polyphaga</taxon>
        <taxon>Scarabaeiformia</taxon>
        <taxon>Scarabaeidae</taxon>
        <taxon>Rutelinae</taxon>
        <taxon>Popillia</taxon>
    </lineage>
</organism>